<dbReference type="InterPro" id="IPR036047">
    <property type="entry name" value="F-box-like_dom_sf"/>
</dbReference>
<gene>
    <name evidence="3" type="ORF">BJY01DRAFT_225156</name>
</gene>
<evidence type="ECO:0000313" key="3">
    <source>
        <dbReference type="EMBL" id="KAL2833527.1"/>
    </source>
</evidence>
<accession>A0ABR4J0F8</accession>
<proteinExistence type="predicted"/>
<keyword evidence="4" id="KW-1185">Reference proteome</keyword>
<dbReference type="InterPro" id="IPR001810">
    <property type="entry name" value="F-box_dom"/>
</dbReference>
<feature type="region of interest" description="Disordered" evidence="1">
    <location>
        <begin position="47"/>
        <end position="66"/>
    </location>
</feature>
<name>A0ABR4J0F8_9EURO</name>
<reference evidence="3 4" key="1">
    <citation type="submission" date="2024-07" db="EMBL/GenBank/DDBJ databases">
        <title>Section-level genome sequencing and comparative genomics of Aspergillus sections Usti and Cavernicolus.</title>
        <authorList>
            <consortium name="Lawrence Berkeley National Laboratory"/>
            <person name="Nybo J.L."/>
            <person name="Vesth T.C."/>
            <person name="Theobald S."/>
            <person name="Frisvad J.C."/>
            <person name="Larsen T.O."/>
            <person name="Kjaerboelling I."/>
            <person name="Rothschild-Mancinelli K."/>
            <person name="Lyhne E.K."/>
            <person name="Kogle M.E."/>
            <person name="Barry K."/>
            <person name="Clum A."/>
            <person name="Na H."/>
            <person name="Ledsgaard L."/>
            <person name="Lin J."/>
            <person name="Lipzen A."/>
            <person name="Kuo A."/>
            <person name="Riley R."/>
            <person name="Mondo S."/>
            <person name="Labutti K."/>
            <person name="Haridas S."/>
            <person name="Pangalinan J."/>
            <person name="Salamov A.A."/>
            <person name="Simmons B.A."/>
            <person name="Magnuson J.K."/>
            <person name="Chen J."/>
            <person name="Drula E."/>
            <person name="Henrissat B."/>
            <person name="Wiebenga A."/>
            <person name="Lubbers R.J."/>
            <person name="Gomes A.C."/>
            <person name="Makela M.R."/>
            <person name="Stajich J."/>
            <person name="Grigoriev I.V."/>
            <person name="Mortensen U.H."/>
            <person name="De Vries R.P."/>
            <person name="Baker S.E."/>
            <person name="Andersen M.R."/>
        </authorList>
    </citation>
    <scope>NUCLEOTIDE SEQUENCE [LARGE SCALE GENOMIC DNA]</scope>
    <source>
        <strain evidence="3 4">CBS 123904</strain>
    </source>
</reference>
<protein>
    <recommendedName>
        <fullName evidence="2">F-box domain-containing protein</fullName>
    </recommendedName>
</protein>
<comment type="caution">
    <text evidence="3">The sequence shown here is derived from an EMBL/GenBank/DDBJ whole genome shotgun (WGS) entry which is preliminary data.</text>
</comment>
<sequence>MVAEYNVYCALCSCCLGNSCELGSRSPRHMRIRRARVARRTYARSTGDQYYETEDESEEEKETRLKSMPWLREAAEADDGLDTASLADARDDPSFDPDVLSRWGLDWLDDVVALGIADWKTSQKSYFIRECAYDDRNVVYLNEDDDTDEDDADDRYFAYGVSDLPDPPVYPMHRACLDLLSRAIFGVVDVERIEKNVLYDVLHELSDFRYLSLDYGDITGPDQDWICVPGEEYSVTCPTDQLDLSEQLLRAKLALRQSTGTAQTPPPDLAGKVLHDPFRDLPYDITYQILQNLPGESVLALNKTSWTMLARTDNHSFWKRRLAQDMPWLLELPAYLEEDQEQQEQRGERRNYNINYKLLYMWLDKRTEPAYGMSGEFMGVANRRRIWGPCVEIAERYHRVLDKTREI</sequence>
<dbReference type="EMBL" id="JBFXLU010000242">
    <property type="protein sequence ID" value="KAL2833527.1"/>
    <property type="molecule type" value="Genomic_DNA"/>
</dbReference>
<dbReference type="Gene3D" id="1.20.1280.50">
    <property type="match status" value="1"/>
</dbReference>
<dbReference type="SUPFAM" id="SSF81383">
    <property type="entry name" value="F-box domain"/>
    <property type="match status" value="1"/>
</dbReference>
<evidence type="ECO:0000256" key="1">
    <source>
        <dbReference type="SAM" id="MobiDB-lite"/>
    </source>
</evidence>
<feature type="domain" description="F-box" evidence="2">
    <location>
        <begin position="275"/>
        <end position="321"/>
    </location>
</feature>
<evidence type="ECO:0000313" key="4">
    <source>
        <dbReference type="Proteomes" id="UP001610446"/>
    </source>
</evidence>
<dbReference type="Proteomes" id="UP001610446">
    <property type="component" value="Unassembled WGS sequence"/>
</dbReference>
<dbReference type="PROSITE" id="PS50181">
    <property type="entry name" value="FBOX"/>
    <property type="match status" value="1"/>
</dbReference>
<organism evidence="3 4">
    <name type="scientific">Aspergillus pseudoustus</name>
    <dbReference type="NCBI Taxonomy" id="1810923"/>
    <lineage>
        <taxon>Eukaryota</taxon>
        <taxon>Fungi</taxon>
        <taxon>Dikarya</taxon>
        <taxon>Ascomycota</taxon>
        <taxon>Pezizomycotina</taxon>
        <taxon>Eurotiomycetes</taxon>
        <taxon>Eurotiomycetidae</taxon>
        <taxon>Eurotiales</taxon>
        <taxon>Aspergillaceae</taxon>
        <taxon>Aspergillus</taxon>
        <taxon>Aspergillus subgen. Nidulantes</taxon>
    </lineage>
</organism>
<evidence type="ECO:0000259" key="2">
    <source>
        <dbReference type="PROSITE" id="PS50181"/>
    </source>
</evidence>
<feature type="compositionally biased region" description="Acidic residues" evidence="1">
    <location>
        <begin position="51"/>
        <end position="60"/>
    </location>
</feature>